<dbReference type="GO" id="GO:0003723">
    <property type="term" value="F:RNA binding"/>
    <property type="evidence" value="ECO:0007669"/>
    <property type="project" value="EnsemblFungi"/>
</dbReference>
<proteinExistence type="inferred from homology"/>
<evidence type="ECO:0000256" key="6">
    <source>
        <dbReference type="ARBA" id="ARBA00022840"/>
    </source>
</evidence>
<evidence type="ECO:0000256" key="4">
    <source>
        <dbReference type="ARBA" id="ARBA00022664"/>
    </source>
</evidence>
<dbReference type="SUPFAM" id="SSF52540">
    <property type="entry name" value="P-loop containing nucleoside triphosphate hydrolases"/>
    <property type="match status" value="1"/>
</dbReference>
<dbReference type="KEGG" id="ndi:NDAI_0E01090"/>
<evidence type="ECO:0000313" key="12">
    <source>
        <dbReference type="EMBL" id="CCD24925.1"/>
    </source>
</evidence>
<dbReference type="InterPro" id="IPR032319">
    <property type="entry name" value="CLP1_P"/>
</dbReference>
<organism evidence="12 13">
    <name type="scientific">Naumovozyma dairenensis (strain ATCC 10597 / BCRC 20456 / CBS 421 / NBRC 0211 / NRRL Y-12639)</name>
    <name type="common">Saccharomyces dairenensis</name>
    <dbReference type="NCBI Taxonomy" id="1071378"/>
    <lineage>
        <taxon>Eukaryota</taxon>
        <taxon>Fungi</taxon>
        <taxon>Dikarya</taxon>
        <taxon>Ascomycota</taxon>
        <taxon>Saccharomycotina</taxon>
        <taxon>Saccharomycetes</taxon>
        <taxon>Saccharomycetales</taxon>
        <taxon>Saccharomycetaceae</taxon>
        <taxon>Naumovozyma</taxon>
    </lineage>
</organism>
<reference evidence="12 13" key="1">
    <citation type="journal article" date="2011" name="Proc. Natl. Acad. Sci. U.S.A.">
        <title>Evolutionary erosion of yeast sex chromosomes by mating-type switching accidents.</title>
        <authorList>
            <person name="Gordon J.L."/>
            <person name="Armisen D."/>
            <person name="Proux-Wera E."/>
            <person name="Oheigeartaigh S.S."/>
            <person name="Byrne K.P."/>
            <person name="Wolfe K.H."/>
        </authorList>
    </citation>
    <scope>NUCLEOTIDE SEQUENCE [LARGE SCALE GENOMIC DNA]</scope>
    <source>
        <strain evidence="13">ATCC 10597 / BCRC 20456 / CBS 421 / NBRC 0211 / NRRL Y-12639</strain>
    </source>
</reference>
<dbReference type="GO" id="GO:0006388">
    <property type="term" value="P:tRNA splicing, via endonucleolytic cleavage and ligation"/>
    <property type="evidence" value="ECO:0007669"/>
    <property type="project" value="TreeGrafter"/>
</dbReference>
<comment type="subunit">
    <text evidence="8">Component of a pre-mRNA cleavage factor complex. Interacts directly with PCF11.</text>
</comment>
<evidence type="ECO:0000259" key="10">
    <source>
        <dbReference type="Pfam" id="PF16573"/>
    </source>
</evidence>
<dbReference type="Gene3D" id="2.60.120.1030">
    <property type="entry name" value="Clp1, DNA binding domain"/>
    <property type="match status" value="1"/>
</dbReference>
<dbReference type="PANTHER" id="PTHR12755">
    <property type="entry name" value="CLEAVAGE/POLYADENYLATION FACTOR IA SUBUNIT CLP1P"/>
    <property type="match status" value="1"/>
</dbReference>
<dbReference type="GO" id="GO:0051731">
    <property type="term" value="F:polynucleotide 5'-hydroxyl-kinase activity"/>
    <property type="evidence" value="ECO:0007669"/>
    <property type="project" value="InterPro"/>
</dbReference>
<dbReference type="OMA" id="VQYVNCH"/>
<dbReference type="InterPro" id="IPR045116">
    <property type="entry name" value="Clp1/Grc3"/>
</dbReference>
<dbReference type="Proteomes" id="UP000000689">
    <property type="component" value="Chromosome 5"/>
</dbReference>
<feature type="binding site" evidence="8">
    <location>
        <position position="31"/>
    </location>
    <ligand>
        <name>ATP</name>
        <dbReference type="ChEBI" id="CHEBI:30616"/>
    </ligand>
</feature>
<feature type="domain" description="Clp1 C-terminal" evidence="9">
    <location>
        <begin position="353"/>
        <end position="461"/>
    </location>
</feature>
<dbReference type="InterPro" id="IPR032324">
    <property type="entry name" value="Clp1_N"/>
</dbReference>
<dbReference type="Pfam" id="PF16573">
    <property type="entry name" value="CLP1_N"/>
    <property type="match status" value="1"/>
</dbReference>
<feature type="domain" description="Clp1 P-loop" evidence="11">
    <location>
        <begin position="129"/>
        <end position="347"/>
    </location>
</feature>
<feature type="binding site" evidence="8">
    <location>
        <position position="70"/>
    </location>
    <ligand>
        <name>ATP</name>
        <dbReference type="ChEBI" id="CHEBI:30616"/>
    </ligand>
</feature>
<evidence type="ECO:0000256" key="7">
    <source>
        <dbReference type="ARBA" id="ARBA00023242"/>
    </source>
</evidence>
<gene>
    <name evidence="12" type="primary">NDAI0E01090</name>
    <name evidence="8" type="synonym">CLP1</name>
    <name evidence="12" type="ordered locus">NDAI_0E01090</name>
</gene>
<evidence type="ECO:0000256" key="1">
    <source>
        <dbReference type="ARBA" id="ARBA00004123"/>
    </source>
</evidence>
<keyword evidence="5 8" id="KW-0547">Nucleotide-binding</keyword>
<dbReference type="InterPro" id="IPR028606">
    <property type="entry name" value="Clp1"/>
</dbReference>
<dbReference type="AlphaFoldDB" id="G0WB05"/>
<dbReference type="InterPro" id="IPR038238">
    <property type="entry name" value="Clp1_C_sf"/>
</dbReference>
<dbReference type="GO" id="GO:0031124">
    <property type="term" value="P:mRNA 3'-end processing"/>
    <property type="evidence" value="ECO:0007669"/>
    <property type="project" value="UniProtKB-UniRule"/>
</dbReference>
<dbReference type="InterPro" id="IPR027417">
    <property type="entry name" value="P-loop_NTPase"/>
</dbReference>
<evidence type="ECO:0000256" key="3">
    <source>
        <dbReference type="ARBA" id="ARBA00019824"/>
    </source>
</evidence>
<dbReference type="Gene3D" id="3.40.50.300">
    <property type="entry name" value="P-loop containing nucleotide triphosphate hydrolases"/>
    <property type="match status" value="1"/>
</dbReference>
<sequence length="461" mass="52018">MSILPGLTELTPELYLDVNKTHQLTLKESTEWKIDIPTSSKLTIKIRSGIAEIFGTELANDIEYVFTNWKISLLAVEDVILEWKCPDISGNKALIIQQNTTSKFVYNLHFALDKLRTASFNGPRIMIVGDTNSGKTALCRTLCSYAIKNMPYQPLFINLNPNEGIFTPPGCLSATPISDLLEVQAQTWGQSMTSGATVLHNKQPIVKNFGLEEVTKNKPLYLNCIDQLAKDVNERLQNDVIVQRSGCIINTPPLSQFYDNATNQYDSYDGLLKIIQCLNIGIVVILTNDTDEEQEKEKINKLFDKLKSIIDQNSIIRFPKLSGRFQDADDTYKRSLQRAAIREYFYGTPRTVLSPYAAGADFDEIVIWKSMELNVNMQQDMINPFQLESVPIEANVLQHALVAITYADRKASSEEVSKAPILGFGLITEVNEKRRKIWVLLPVPGRVPNKAIILTSYRYLE</sequence>
<accession>G0WB05</accession>
<dbReference type="GO" id="GO:0005849">
    <property type="term" value="C:mRNA cleavage factor complex"/>
    <property type="evidence" value="ECO:0007669"/>
    <property type="project" value="UniProtKB-UniRule"/>
</dbReference>
<comment type="similarity">
    <text evidence="8">Belongs to the Clp1 family. Clp1 subfamily.</text>
</comment>
<dbReference type="GeneID" id="11498643"/>
<evidence type="ECO:0000313" key="13">
    <source>
        <dbReference type="Proteomes" id="UP000000689"/>
    </source>
</evidence>
<dbReference type="HOGENOM" id="CLU_018195_3_1_1"/>
<name>G0WB05_NAUDC</name>
<dbReference type="RefSeq" id="XP_003670168.1">
    <property type="nucleotide sequence ID" value="XM_003670120.1"/>
</dbReference>
<dbReference type="eggNOG" id="KOG2749">
    <property type="taxonomic scope" value="Eukaryota"/>
</dbReference>
<dbReference type="GO" id="GO:0005524">
    <property type="term" value="F:ATP binding"/>
    <property type="evidence" value="ECO:0007669"/>
    <property type="project" value="UniProtKB-UniRule"/>
</dbReference>
<evidence type="ECO:0000256" key="2">
    <source>
        <dbReference type="ARBA" id="ARBA00018706"/>
    </source>
</evidence>
<dbReference type="InterPro" id="IPR010655">
    <property type="entry name" value="Clp1_C"/>
</dbReference>
<keyword evidence="4 8" id="KW-0507">mRNA processing</keyword>
<dbReference type="Pfam" id="PF06807">
    <property type="entry name" value="Clp1"/>
    <property type="match status" value="1"/>
</dbReference>
<dbReference type="PANTHER" id="PTHR12755:SF6">
    <property type="entry name" value="POLYRIBONUCLEOTIDE 5'-HYDROXYL-KINASE CLP1"/>
    <property type="match status" value="1"/>
</dbReference>
<evidence type="ECO:0000259" key="11">
    <source>
        <dbReference type="Pfam" id="PF16575"/>
    </source>
</evidence>
<keyword evidence="13" id="KW-1185">Reference proteome</keyword>
<feature type="binding site" evidence="8">
    <location>
        <begin position="132"/>
        <end position="137"/>
    </location>
    <ligand>
        <name>ATP</name>
        <dbReference type="ChEBI" id="CHEBI:30616"/>
    </ligand>
</feature>
<evidence type="ECO:0000256" key="8">
    <source>
        <dbReference type="HAMAP-Rule" id="MF_03035"/>
    </source>
</evidence>
<dbReference type="STRING" id="1071378.G0WB05"/>
<evidence type="ECO:0000256" key="5">
    <source>
        <dbReference type="ARBA" id="ARBA00022741"/>
    </source>
</evidence>
<dbReference type="HAMAP" id="MF_03035">
    <property type="entry name" value="Clp1"/>
    <property type="match status" value="1"/>
</dbReference>
<dbReference type="OrthoDB" id="258143at2759"/>
<protein>
    <recommendedName>
        <fullName evidence="3">Polynucleotide 5'-hydroxyl-kinase GRC3</fullName>
    </recommendedName>
    <alternativeName>
        <fullName evidence="2">Polynucleotide 5'-hydroxyl-kinase grc3</fullName>
    </alternativeName>
</protein>
<feature type="domain" description="Clp1 N-terminal" evidence="10">
    <location>
        <begin position="25"/>
        <end position="118"/>
    </location>
</feature>
<keyword evidence="6 8" id="KW-0067">ATP-binding</keyword>
<dbReference type="Pfam" id="PF16575">
    <property type="entry name" value="CLP1_P"/>
    <property type="match status" value="1"/>
</dbReference>
<dbReference type="EMBL" id="HE580271">
    <property type="protein sequence ID" value="CCD24925.1"/>
    <property type="molecule type" value="Genomic_DNA"/>
</dbReference>
<comment type="subcellular location">
    <subcellularLocation>
        <location evidence="1 8">Nucleus</location>
    </subcellularLocation>
</comment>
<keyword evidence="7 8" id="KW-0539">Nucleus</keyword>
<dbReference type="InterPro" id="IPR038239">
    <property type="entry name" value="Clp1_N_sf"/>
</dbReference>
<comment type="function">
    <text evidence="8">Required for endonucleolytic cleavage during polyadenylation-dependent pre-mRNA 3'-end formation.</text>
</comment>
<evidence type="ECO:0000259" key="9">
    <source>
        <dbReference type="Pfam" id="PF06807"/>
    </source>
</evidence>
<dbReference type="Gene3D" id="2.40.30.330">
    <property type="entry name" value="Pre-mRNA cleavage complex subunit Clp1, C-terminal domain"/>
    <property type="match status" value="1"/>
</dbReference>